<keyword evidence="5 7" id="KW-0460">Magnesium</keyword>
<feature type="compositionally biased region" description="Basic and acidic residues" evidence="8">
    <location>
        <begin position="249"/>
        <end position="267"/>
    </location>
</feature>
<dbReference type="InterPro" id="IPR011698">
    <property type="entry name" value="GATase_3"/>
</dbReference>
<keyword evidence="3 7" id="KW-0547">Nucleotide-binding</keyword>
<keyword evidence="12" id="KW-1185">Reference proteome</keyword>
<dbReference type="SUPFAM" id="SSF52317">
    <property type="entry name" value="Class I glutamine amidotransferase-like"/>
    <property type="match status" value="1"/>
</dbReference>
<evidence type="ECO:0000256" key="1">
    <source>
        <dbReference type="ARBA" id="ARBA00001946"/>
    </source>
</evidence>
<comment type="caution">
    <text evidence="11">The sequence shown here is derived from an EMBL/GenBank/DDBJ whole genome shotgun (WGS) entry which is preliminary data.</text>
</comment>
<evidence type="ECO:0000259" key="9">
    <source>
        <dbReference type="Pfam" id="PF01656"/>
    </source>
</evidence>
<dbReference type="GO" id="GO:0043802">
    <property type="term" value="F:hydrogenobyrinic acid a,c-diamide synthase (glutamine-hydrolysing) activity"/>
    <property type="evidence" value="ECO:0007669"/>
    <property type="project" value="UniProtKB-UniRule"/>
</dbReference>
<proteinExistence type="inferred from homology"/>
<dbReference type="Gene3D" id="3.40.50.300">
    <property type="entry name" value="P-loop containing nucleotide triphosphate hydrolases"/>
    <property type="match status" value="1"/>
</dbReference>
<comment type="cofactor">
    <cofactor evidence="1 7">
        <name>Mg(2+)</name>
        <dbReference type="ChEBI" id="CHEBI:18420"/>
    </cofactor>
</comment>
<evidence type="ECO:0000256" key="2">
    <source>
        <dbReference type="ARBA" id="ARBA00022598"/>
    </source>
</evidence>
<dbReference type="GO" id="GO:0042242">
    <property type="term" value="F:cobyrinic acid a,c-diamide synthase activity"/>
    <property type="evidence" value="ECO:0007669"/>
    <property type="project" value="InterPro"/>
</dbReference>
<dbReference type="GO" id="GO:0005524">
    <property type="term" value="F:ATP binding"/>
    <property type="evidence" value="ECO:0007669"/>
    <property type="project" value="UniProtKB-UniRule"/>
</dbReference>
<feature type="region of interest" description="Disordered" evidence="8">
    <location>
        <begin position="237"/>
        <end position="283"/>
    </location>
</feature>
<dbReference type="InterPro" id="IPR029062">
    <property type="entry name" value="Class_I_gatase-like"/>
</dbReference>
<comment type="domain">
    <text evidence="7">Comprises of two domains. The C-terminal domain contains the binding site for glutamine and catalyzes the hydrolysis of this substrate to glutamate and ammonia. The N-terminal domain is anticipated to bind ATP and hydrogenobyrinate and catalyzes the ultimate synthesis of the diamide product. The ammonia produced via the glutaminase domain is probably translocated to the adjacent domain via a molecular tunnel, where it reacts with an activated intermediate.</text>
</comment>
<feature type="domain" description="CobB/CobQ-like glutamine amidotransferase" evidence="10">
    <location>
        <begin position="286"/>
        <end position="469"/>
    </location>
</feature>
<evidence type="ECO:0000313" key="11">
    <source>
        <dbReference type="EMBL" id="MBA9052871.1"/>
    </source>
</evidence>
<dbReference type="UniPathway" id="UPA00148">
    <property type="reaction ID" value="UER00220"/>
</dbReference>
<evidence type="ECO:0000256" key="7">
    <source>
        <dbReference type="HAMAP-Rule" id="MF_00027"/>
    </source>
</evidence>
<dbReference type="InterPro" id="IPR027417">
    <property type="entry name" value="P-loop_NTPase"/>
</dbReference>
<dbReference type="EC" id="6.3.5.9" evidence="7"/>
<evidence type="ECO:0000259" key="10">
    <source>
        <dbReference type="Pfam" id="PF07685"/>
    </source>
</evidence>
<keyword evidence="7" id="KW-0169">Cobalamin biosynthesis</keyword>
<dbReference type="CDD" id="cd05388">
    <property type="entry name" value="CobB_N"/>
    <property type="match status" value="1"/>
</dbReference>
<dbReference type="GO" id="GO:0009236">
    <property type="term" value="P:cobalamin biosynthetic process"/>
    <property type="evidence" value="ECO:0007669"/>
    <property type="project" value="UniProtKB-UniRule"/>
</dbReference>
<dbReference type="PANTHER" id="PTHR43873:SF1">
    <property type="entry name" value="COBYRINATE A,C-DIAMIDE SYNTHASE"/>
    <property type="match status" value="1"/>
</dbReference>
<evidence type="ECO:0000256" key="4">
    <source>
        <dbReference type="ARBA" id="ARBA00022840"/>
    </source>
</evidence>
<protein>
    <recommendedName>
        <fullName evidence="7">Hydrogenobyrinate a,c-diamide synthase</fullName>
        <ecNumber evidence="7">6.3.5.9</ecNumber>
    </recommendedName>
    <alternativeName>
        <fullName evidence="7">Hydrogenobyrinic acid a,c-diamide synthase</fullName>
    </alternativeName>
</protein>
<dbReference type="InterPro" id="IPR004484">
    <property type="entry name" value="CbiA/CobB_synth"/>
</dbReference>
<dbReference type="PROSITE" id="PS51274">
    <property type="entry name" value="GATASE_COBBQ"/>
    <property type="match status" value="1"/>
</dbReference>
<feature type="domain" description="CobQ/CobB/MinD/ParA nucleotide binding" evidence="9">
    <location>
        <begin position="9"/>
        <end position="194"/>
    </location>
</feature>
<dbReference type="PANTHER" id="PTHR43873">
    <property type="entry name" value="COBYRINATE A,C-DIAMIDE SYNTHASE"/>
    <property type="match status" value="1"/>
</dbReference>
<dbReference type="Proteomes" id="UP000577386">
    <property type="component" value="Unassembled WGS sequence"/>
</dbReference>
<feature type="site" description="Increases nucleophilicity of active site Cys" evidence="7">
    <location>
        <position position="463"/>
    </location>
</feature>
<comment type="catalytic activity">
    <reaction evidence="7">
        <text>hydrogenobyrinate + 2 L-glutamine + 2 ATP + 2 H2O = hydrogenobyrinate a,c-diamide + 2 L-glutamate + 2 ADP + 2 phosphate + 2 H(+)</text>
        <dbReference type="Rhea" id="RHEA:12544"/>
        <dbReference type="ChEBI" id="CHEBI:15377"/>
        <dbReference type="ChEBI" id="CHEBI:15378"/>
        <dbReference type="ChEBI" id="CHEBI:29985"/>
        <dbReference type="ChEBI" id="CHEBI:30616"/>
        <dbReference type="ChEBI" id="CHEBI:43474"/>
        <dbReference type="ChEBI" id="CHEBI:58359"/>
        <dbReference type="ChEBI" id="CHEBI:77873"/>
        <dbReference type="ChEBI" id="CHEBI:77874"/>
        <dbReference type="ChEBI" id="CHEBI:456216"/>
        <dbReference type="EC" id="6.3.5.9"/>
    </reaction>
</comment>
<comment type="miscellaneous">
    <text evidence="7">The a and c carboxylates of hydrogenobyrinate are activated for nucleophilic attack via formation of a phosphorylated intermediate by ATP. CobB catalyzes first the amidation of the c-carboxylate, and then that of the a-carboxylate.</text>
</comment>
<evidence type="ECO:0000256" key="6">
    <source>
        <dbReference type="ARBA" id="ARBA00022962"/>
    </source>
</evidence>
<evidence type="ECO:0000256" key="3">
    <source>
        <dbReference type="ARBA" id="ARBA00022741"/>
    </source>
</evidence>
<dbReference type="HAMAP" id="MF_00027">
    <property type="entry name" value="CobB_CbiA"/>
    <property type="match status" value="1"/>
</dbReference>
<reference evidence="11 12" key="1">
    <citation type="submission" date="2020-08" db="EMBL/GenBank/DDBJ databases">
        <title>Sequencing the genomes of 1000 actinobacteria strains.</title>
        <authorList>
            <person name="Klenk H.-P."/>
        </authorList>
    </citation>
    <scope>NUCLEOTIDE SEQUENCE [LARGE SCALE GENOMIC DNA]</scope>
    <source>
        <strain evidence="11 12">DSM 41827</strain>
    </source>
</reference>
<dbReference type="CDD" id="cd03130">
    <property type="entry name" value="GATase1_CobB"/>
    <property type="match status" value="1"/>
</dbReference>
<gene>
    <name evidence="7" type="primary">cobB</name>
    <name evidence="11" type="ORF">HDA42_002049</name>
</gene>
<comment type="similarity">
    <text evidence="7">Belongs to the CobB/CbiA family.</text>
</comment>
<accession>A0A7W3NLQ7</accession>
<evidence type="ECO:0000313" key="12">
    <source>
        <dbReference type="Proteomes" id="UP000577386"/>
    </source>
</evidence>
<dbReference type="EMBL" id="JACJIJ010000002">
    <property type="protein sequence ID" value="MBA9052871.1"/>
    <property type="molecule type" value="Genomic_DNA"/>
</dbReference>
<dbReference type="InterPro" id="IPR002586">
    <property type="entry name" value="CobQ/CobB/MinD/ParA_Nub-bd_dom"/>
</dbReference>
<dbReference type="Pfam" id="PF01656">
    <property type="entry name" value="CbiA"/>
    <property type="match status" value="1"/>
</dbReference>
<feature type="active site" description="Nucleophile" evidence="7">
    <location>
        <position position="369"/>
    </location>
</feature>
<keyword evidence="2 7" id="KW-0436">Ligase</keyword>
<dbReference type="AlphaFoldDB" id="A0A7W3NLQ7"/>
<dbReference type="NCBIfam" id="NF002204">
    <property type="entry name" value="PRK01077.1"/>
    <property type="match status" value="1"/>
</dbReference>
<dbReference type="SUPFAM" id="SSF52540">
    <property type="entry name" value="P-loop containing nucleoside triphosphate hydrolases"/>
    <property type="match status" value="1"/>
</dbReference>
<evidence type="ECO:0000256" key="8">
    <source>
        <dbReference type="SAM" id="MobiDB-lite"/>
    </source>
</evidence>
<name>A0A7W3NLQ7_STRMR</name>
<evidence type="ECO:0000256" key="5">
    <source>
        <dbReference type="ARBA" id="ARBA00022842"/>
    </source>
</evidence>
<organism evidence="11 12">
    <name type="scientific">Streptomyces murinus</name>
    <dbReference type="NCBI Taxonomy" id="33900"/>
    <lineage>
        <taxon>Bacteria</taxon>
        <taxon>Bacillati</taxon>
        <taxon>Actinomycetota</taxon>
        <taxon>Actinomycetes</taxon>
        <taxon>Kitasatosporales</taxon>
        <taxon>Streptomycetaceae</taxon>
        <taxon>Streptomyces</taxon>
    </lineage>
</organism>
<keyword evidence="6 7" id="KW-0315">Glutamine amidotransferase</keyword>
<keyword evidence="4 7" id="KW-0067">ATP-binding</keyword>
<comment type="pathway">
    <text evidence="7">Cofactor biosynthesis; adenosylcobalamin biosynthesis; cob(II)yrinate a,c-diamide from precorrin-2 (aerobic route): step 9/10.</text>
</comment>
<dbReference type="Pfam" id="PF07685">
    <property type="entry name" value="GATase_3"/>
    <property type="match status" value="1"/>
</dbReference>
<dbReference type="Gene3D" id="3.40.50.880">
    <property type="match status" value="1"/>
</dbReference>
<sequence length="483" mass="49866">MVTPSTPRLVVAAPSSGSGKTTVATGLMAAFAARGLAVSPHKVGPDYIDPGYHALATGRTGRNLDAYLCGPELVAPLFLHGARGCDIAVVEGVMGLYDGAAGEGELASTAQVAKLLGAPVVLVVDASSQSRSVAALVHGFVSWDPGVRVGGVILNKVGSARHEELLREALDSVGVPVLGALRRARPVETPSRHLGLVPVAERRALAVSAVSEMAALVSRGCDLPALEALARTAGTVPGGSAPWTPDFSPTHDHPPRSAGRLDQEPTRSAEGLEEGAARPAGKAKPRIAVAGGPAFTFSYAEHTELLTAAGAEVVTFDPLHDEELPEGTAGLVIGGGFPEVYAAELSANEPLRKAVAELAAAGAPIAAECAGLLYLCRELDGSPMCGVLDATARMAERLTLGYRDAVAVGDSVLAAAGTRMRGHEFHRTAVEPGAGAAPAWGIRGRERRVEGFVQRGVHASYLHTHWASEPGLAHRFVERCRTS</sequence>
<comment type="function">
    <text evidence="7">Catalyzes the ATP-dependent amidation of the two carboxylate groups at positions a and c of hydrogenobyrinate, using either L-glutamine or ammonia as the nitrogen source.</text>
</comment>